<dbReference type="AlphaFoldDB" id="A0A9P6MCE9"/>
<sequence length="100" mass="10959">MSSEEPITTEEYVSPFAGVVFGPQRRKDKNAAQLLKFLGEIPKLLEAGPFSTFEVISKPIDSHGPELIDVANLHEFPGVPSNRVLLQANKLIGNKEDVSL</sequence>
<reference evidence="1" key="1">
    <citation type="journal article" date="2020" name="Fungal Divers.">
        <title>Resolving the Mortierellaceae phylogeny through synthesis of multi-gene phylogenetics and phylogenomics.</title>
        <authorList>
            <person name="Vandepol N."/>
            <person name="Liber J."/>
            <person name="Desiro A."/>
            <person name="Na H."/>
            <person name="Kennedy M."/>
            <person name="Barry K."/>
            <person name="Grigoriev I.V."/>
            <person name="Miller A.N."/>
            <person name="O'Donnell K."/>
            <person name="Stajich J.E."/>
            <person name="Bonito G."/>
        </authorList>
    </citation>
    <scope>NUCLEOTIDE SEQUENCE</scope>
    <source>
        <strain evidence="1">NRRL 2769</strain>
    </source>
</reference>
<feature type="non-terminal residue" evidence="1">
    <location>
        <position position="100"/>
    </location>
</feature>
<evidence type="ECO:0000313" key="1">
    <source>
        <dbReference type="EMBL" id="KAF9991773.1"/>
    </source>
</evidence>
<protein>
    <submittedName>
        <fullName evidence="1">Uncharacterized protein</fullName>
    </submittedName>
</protein>
<dbReference type="Proteomes" id="UP000703661">
    <property type="component" value="Unassembled WGS sequence"/>
</dbReference>
<comment type="caution">
    <text evidence="1">The sequence shown here is derived from an EMBL/GenBank/DDBJ whole genome shotgun (WGS) entry which is preliminary data.</text>
</comment>
<gene>
    <name evidence="1" type="ORF">BGZ80_008887</name>
</gene>
<keyword evidence="2" id="KW-1185">Reference proteome</keyword>
<dbReference type="OrthoDB" id="10500759at2759"/>
<evidence type="ECO:0000313" key="2">
    <source>
        <dbReference type="Proteomes" id="UP000703661"/>
    </source>
</evidence>
<accession>A0A9P6MCE9</accession>
<dbReference type="EMBL" id="JAAAID010004995">
    <property type="protein sequence ID" value="KAF9991773.1"/>
    <property type="molecule type" value="Genomic_DNA"/>
</dbReference>
<proteinExistence type="predicted"/>
<name>A0A9P6MCE9_9FUNG</name>
<organism evidence="1 2">
    <name type="scientific">Entomortierella chlamydospora</name>
    <dbReference type="NCBI Taxonomy" id="101097"/>
    <lineage>
        <taxon>Eukaryota</taxon>
        <taxon>Fungi</taxon>
        <taxon>Fungi incertae sedis</taxon>
        <taxon>Mucoromycota</taxon>
        <taxon>Mortierellomycotina</taxon>
        <taxon>Mortierellomycetes</taxon>
        <taxon>Mortierellales</taxon>
        <taxon>Mortierellaceae</taxon>
        <taxon>Entomortierella</taxon>
    </lineage>
</organism>